<reference evidence="1 2" key="1">
    <citation type="journal article" date="2020" name="Nature">
        <title>Six reference-quality genomes reveal evolution of bat adaptations.</title>
        <authorList>
            <person name="Jebb D."/>
            <person name="Huang Z."/>
            <person name="Pippel M."/>
            <person name="Hughes G.M."/>
            <person name="Lavrichenko K."/>
            <person name="Devanna P."/>
            <person name="Winkler S."/>
            <person name="Jermiin L.S."/>
            <person name="Skirmuntt E.C."/>
            <person name="Katzourakis A."/>
            <person name="Burkitt-Gray L."/>
            <person name="Ray D.A."/>
            <person name="Sullivan K.A.M."/>
            <person name="Roscito J.G."/>
            <person name="Kirilenko B.M."/>
            <person name="Davalos L.M."/>
            <person name="Corthals A.P."/>
            <person name="Power M.L."/>
            <person name="Jones G."/>
            <person name="Ransome R.D."/>
            <person name="Dechmann D.K.N."/>
            <person name="Locatelli A.G."/>
            <person name="Puechmaille S.J."/>
            <person name="Fedrigo O."/>
            <person name="Jarvis E.D."/>
            <person name="Hiller M."/>
            <person name="Vernes S.C."/>
            <person name="Myers E.W."/>
            <person name="Teeling E.C."/>
        </authorList>
    </citation>
    <scope>NUCLEOTIDE SEQUENCE [LARGE SCALE GENOMIC DNA]</scope>
    <source>
        <strain evidence="1">Bat1K_MPI-CBG_1</strain>
    </source>
</reference>
<keyword evidence="1" id="KW-0808">Transferase</keyword>
<proteinExistence type="predicted"/>
<dbReference type="Proteomes" id="UP000664940">
    <property type="component" value="Unassembled WGS sequence"/>
</dbReference>
<keyword evidence="1" id="KW-0489">Methyltransferase</keyword>
<dbReference type="GO" id="GO:0008168">
    <property type="term" value="F:methyltransferase activity"/>
    <property type="evidence" value="ECO:0007669"/>
    <property type="project" value="UniProtKB-KW"/>
</dbReference>
<dbReference type="GO" id="GO:0032259">
    <property type="term" value="P:methylation"/>
    <property type="evidence" value="ECO:0007669"/>
    <property type="project" value="UniProtKB-KW"/>
</dbReference>
<accession>A0A834EAY6</accession>
<gene>
    <name evidence="1" type="ORF">HJG60_014072</name>
</gene>
<comment type="caution">
    <text evidence="1">The sequence shown here is derived from an EMBL/GenBank/DDBJ whole genome shotgun (WGS) entry which is preliminary data.</text>
</comment>
<name>A0A834EAY6_9CHIR</name>
<sequence>MISPLPEQADFRRSFTAMYLKILEIRVEFESPHWMAGSGENWRGTPMIGCWWMYPVPQTATPFMRRRTTFFSGRGRRSGRCYLCCRCSFLRLDSLPPNPEATLFILPAHSHTYRMSMWCKAPSNS</sequence>
<evidence type="ECO:0000313" key="2">
    <source>
        <dbReference type="Proteomes" id="UP000664940"/>
    </source>
</evidence>
<protein>
    <submittedName>
        <fullName evidence="1">NOP2/Sun RNA methyltransferase 4</fullName>
    </submittedName>
</protein>
<dbReference type="EMBL" id="JABVXQ010000005">
    <property type="protein sequence ID" value="KAF6110396.1"/>
    <property type="molecule type" value="Genomic_DNA"/>
</dbReference>
<evidence type="ECO:0000313" key="1">
    <source>
        <dbReference type="EMBL" id="KAF6110396.1"/>
    </source>
</evidence>
<organism evidence="1 2">
    <name type="scientific">Phyllostomus discolor</name>
    <name type="common">pale spear-nosed bat</name>
    <dbReference type="NCBI Taxonomy" id="89673"/>
    <lineage>
        <taxon>Eukaryota</taxon>
        <taxon>Metazoa</taxon>
        <taxon>Chordata</taxon>
        <taxon>Craniata</taxon>
        <taxon>Vertebrata</taxon>
        <taxon>Euteleostomi</taxon>
        <taxon>Mammalia</taxon>
        <taxon>Eutheria</taxon>
        <taxon>Laurasiatheria</taxon>
        <taxon>Chiroptera</taxon>
        <taxon>Yangochiroptera</taxon>
        <taxon>Phyllostomidae</taxon>
        <taxon>Phyllostominae</taxon>
        <taxon>Phyllostomus</taxon>
    </lineage>
</organism>
<dbReference type="AlphaFoldDB" id="A0A834EAY6"/>